<feature type="domain" description="Nitrite/sulphite reductase 4Fe-4S" evidence="8">
    <location>
        <begin position="133"/>
        <end position="287"/>
    </location>
</feature>
<dbReference type="InterPro" id="IPR005117">
    <property type="entry name" value="NiRdtase/SiRdtase_haem-b_fer"/>
</dbReference>
<reference evidence="10" key="1">
    <citation type="journal article" date="2000" name="Mol. Biol. Rep.">
        <title>Characterization of the cys gene locus from Allochromatium vinosum indicates an unusual sulfate assimilation pathway.</title>
        <authorList>
            <person name="Neumann S."/>
            <person name="Wynen A."/>
            <person name="Truper H.G."/>
            <person name="Dahl C."/>
        </authorList>
    </citation>
    <scope>NUCLEOTIDE SEQUENCE</scope>
    <source>
        <strain evidence="10">D</strain>
    </source>
</reference>
<evidence type="ECO:0000256" key="2">
    <source>
        <dbReference type="ARBA" id="ARBA00022617"/>
    </source>
</evidence>
<keyword evidence="6" id="KW-0411">Iron-sulfur</keyword>
<keyword evidence="3" id="KW-0479">Metal-binding</keyword>
<dbReference type="InterPro" id="IPR045854">
    <property type="entry name" value="NO2/SO3_Rdtase_4Fe4S_sf"/>
</dbReference>
<keyword evidence="2" id="KW-0349">Heme</keyword>
<feature type="domain" description="Nitrite/Sulfite reductase ferredoxin-like" evidence="9">
    <location>
        <begin position="65"/>
        <end position="125"/>
    </location>
</feature>
<accession>Q9L9V1</accession>
<evidence type="ECO:0000256" key="6">
    <source>
        <dbReference type="ARBA" id="ARBA00023014"/>
    </source>
</evidence>
<keyword evidence="4" id="KW-0560">Oxidoreductase</keyword>
<protein>
    <submittedName>
        <fullName evidence="10">Hydrogen sulfide:ferredoxin oxidoreductase</fullName>
    </submittedName>
</protein>
<proteinExistence type="predicted"/>
<sequence>MARIPHPRDESRVSHAPERRHEPLRLLEHITRFRDQTQAYLNGDLSEEAFRPLRLLHGLYRLRETTMLRVAVPQGRLSSEPLRRLARIAREYALGEVHLTTRQTIQFTGPAIGAVPQILAELAEVGLSSFLTSGNGIRGIVVDPLAGLAADELEDPRPWHAILDQWRLTHPLMGQLPRKFKIGIHGARTDRVTLAAQDLGLELVRDARGELGFRVLVGGGLGRGPRLAQELTPFVHWPHLLTWIEAILRVYARDGRQPDPYKSRLKNLVQRLGLVEFRAQVESEWAHLRDGPATLTKAQVERAARPFVEAPTDDTVFAATTVPAPAPNEPPEYLLWRHQNVQPHKRAGHAIVTLSTKRLGTAPGNLSPEQLERIADWAATESRDAVRLTPNQNLVLTQVREDRLFALWEDVRAFGLDGPNRGLLTDLVACPGARECDLAHGDSLGLAAAIQARFADADDVRDIGPLDLRISGCVNACAHHNLAAIGIRGLRKQGESRYQILIGGRSGREARLAEPLGPSFAADEVPEAVAGLIALYRRHRQTGETFDAAVQRLGAEPFRTIVTRAADAAPQETPHD</sequence>
<organism evidence="10">
    <name type="scientific">Allochromatium vinosum</name>
    <name type="common">Chromatium vinosum</name>
    <dbReference type="NCBI Taxonomy" id="1049"/>
    <lineage>
        <taxon>Bacteria</taxon>
        <taxon>Pseudomonadati</taxon>
        <taxon>Pseudomonadota</taxon>
        <taxon>Gammaproteobacteria</taxon>
        <taxon>Chromatiales</taxon>
        <taxon>Chromatiaceae</taxon>
        <taxon>Allochromatium</taxon>
    </lineage>
</organism>
<evidence type="ECO:0000313" key="10">
    <source>
        <dbReference type="EMBL" id="AAF27543.1"/>
    </source>
</evidence>
<dbReference type="AlphaFoldDB" id="Q9L9V1"/>
<evidence type="ECO:0000256" key="7">
    <source>
        <dbReference type="SAM" id="MobiDB-lite"/>
    </source>
</evidence>
<evidence type="ECO:0000259" key="8">
    <source>
        <dbReference type="Pfam" id="PF01077"/>
    </source>
</evidence>
<dbReference type="Gene3D" id="3.30.413.10">
    <property type="entry name" value="Sulfite Reductase Hemoprotein, domain 1"/>
    <property type="match status" value="2"/>
</dbReference>
<dbReference type="Gene3D" id="3.90.480.20">
    <property type="match status" value="2"/>
</dbReference>
<dbReference type="GO" id="GO:0016491">
    <property type="term" value="F:oxidoreductase activity"/>
    <property type="evidence" value="ECO:0007669"/>
    <property type="project" value="UniProtKB-KW"/>
</dbReference>
<dbReference type="InterPro" id="IPR051329">
    <property type="entry name" value="NIR_SIR_4Fe-4S"/>
</dbReference>
<keyword evidence="5" id="KW-0408">Iron</keyword>
<dbReference type="PANTHER" id="PTHR32439:SF9">
    <property type="entry name" value="BLR3264 PROTEIN"/>
    <property type="match status" value="1"/>
</dbReference>
<evidence type="ECO:0000256" key="1">
    <source>
        <dbReference type="ARBA" id="ARBA00022485"/>
    </source>
</evidence>
<dbReference type="InterPro" id="IPR006067">
    <property type="entry name" value="NO2/SO3_Rdtase_4Fe4S_dom"/>
</dbReference>
<evidence type="ECO:0000256" key="5">
    <source>
        <dbReference type="ARBA" id="ARBA00023004"/>
    </source>
</evidence>
<gene>
    <name evidence="10" type="primary">cysI</name>
</gene>
<dbReference type="PANTHER" id="PTHR32439">
    <property type="entry name" value="FERREDOXIN--NITRITE REDUCTASE, CHLOROPLASTIC"/>
    <property type="match status" value="1"/>
</dbReference>
<dbReference type="EMBL" id="AF163765">
    <property type="protein sequence ID" value="AAF27543.1"/>
    <property type="molecule type" value="Genomic_DNA"/>
</dbReference>
<dbReference type="GO" id="GO:0046872">
    <property type="term" value="F:metal ion binding"/>
    <property type="evidence" value="ECO:0007669"/>
    <property type="project" value="UniProtKB-KW"/>
</dbReference>
<dbReference type="SUPFAM" id="SSF55124">
    <property type="entry name" value="Nitrite/Sulfite reductase N-terminal domain-like"/>
    <property type="match status" value="2"/>
</dbReference>
<feature type="domain" description="Nitrite/Sulfite reductase ferredoxin-like" evidence="9">
    <location>
        <begin position="358"/>
        <end position="413"/>
    </location>
</feature>
<dbReference type="SUPFAM" id="SSF56014">
    <property type="entry name" value="Nitrite and sulphite reductase 4Fe-4S domain-like"/>
    <property type="match status" value="2"/>
</dbReference>
<evidence type="ECO:0000256" key="4">
    <source>
        <dbReference type="ARBA" id="ARBA00023002"/>
    </source>
</evidence>
<dbReference type="Pfam" id="PF01077">
    <property type="entry name" value="NIR_SIR"/>
    <property type="match status" value="2"/>
</dbReference>
<feature type="domain" description="Nitrite/sulphite reductase 4Fe-4S" evidence="8">
    <location>
        <begin position="426"/>
        <end position="563"/>
    </location>
</feature>
<dbReference type="GO" id="GO:0020037">
    <property type="term" value="F:heme binding"/>
    <property type="evidence" value="ECO:0007669"/>
    <property type="project" value="InterPro"/>
</dbReference>
<evidence type="ECO:0000259" key="9">
    <source>
        <dbReference type="Pfam" id="PF03460"/>
    </source>
</evidence>
<keyword evidence="1" id="KW-0004">4Fe-4S</keyword>
<evidence type="ECO:0000256" key="3">
    <source>
        <dbReference type="ARBA" id="ARBA00022723"/>
    </source>
</evidence>
<feature type="region of interest" description="Disordered" evidence="7">
    <location>
        <begin position="1"/>
        <end position="21"/>
    </location>
</feature>
<dbReference type="GO" id="GO:0051539">
    <property type="term" value="F:4 iron, 4 sulfur cluster binding"/>
    <property type="evidence" value="ECO:0007669"/>
    <property type="project" value="UniProtKB-KW"/>
</dbReference>
<dbReference type="InterPro" id="IPR036136">
    <property type="entry name" value="Nit/Sulf_reduc_fer-like_dom_sf"/>
</dbReference>
<name>Q9L9V1_ALLVI</name>
<dbReference type="Pfam" id="PF03460">
    <property type="entry name" value="NIR_SIR_ferr"/>
    <property type="match status" value="2"/>
</dbReference>